<feature type="compositionally biased region" description="Low complexity" evidence="1">
    <location>
        <begin position="42"/>
        <end position="66"/>
    </location>
</feature>
<keyword evidence="2" id="KW-0732">Signal</keyword>
<evidence type="ECO:0000313" key="3">
    <source>
        <dbReference type="EMBL" id="MFF4779502.1"/>
    </source>
</evidence>
<feature type="chain" id="PRO_5046913353" description="RlpA-like protein double-psi beta-barrel domain-containing protein" evidence="2">
    <location>
        <begin position="27"/>
        <end position="244"/>
    </location>
</feature>
<gene>
    <name evidence="3" type="ORF">ACFY05_42480</name>
</gene>
<dbReference type="InterPro" id="IPR036908">
    <property type="entry name" value="RlpA-like_sf"/>
</dbReference>
<keyword evidence="4" id="KW-1185">Reference proteome</keyword>
<comment type="caution">
    <text evidence="3">The sequence shown here is derived from an EMBL/GenBank/DDBJ whole genome shotgun (WGS) entry which is preliminary data.</text>
</comment>
<evidence type="ECO:0000256" key="2">
    <source>
        <dbReference type="SAM" id="SignalP"/>
    </source>
</evidence>
<proteinExistence type="predicted"/>
<dbReference type="Gene3D" id="2.40.40.10">
    <property type="entry name" value="RlpA-like domain"/>
    <property type="match status" value="1"/>
</dbReference>
<evidence type="ECO:0000313" key="4">
    <source>
        <dbReference type="Proteomes" id="UP001602119"/>
    </source>
</evidence>
<protein>
    <recommendedName>
        <fullName evidence="5">RlpA-like protein double-psi beta-barrel domain-containing protein</fullName>
    </recommendedName>
</protein>
<feature type="compositionally biased region" description="Low complexity" evidence="1">
    <location>
        <begin position="101"/>
        <end position="120"/>
    </location>
</feature>
<feature type="region of interest" description="Disordered" evidence="1">
    <location>
        <begin position="36"/>
        <end position="72"/>
    </location>
</feature>
<dbReference type="Proteomes" id="UP001602119">
    <property type="component" value="Unassembled WGS sequence"/>
</dbReference>
<feature type="signal peptide" evidence="2">
    <location>
        <begin position="1"/>
        <end position="26"/>
    </location>
</feature>
<name>A0ABW6VJG7_MICFU</name>
<reference evidence="3 4" key="1">
    <citation type="submission" date="2024-10" db="EMBL/GenBank/DDBJ databases">
        <title>The Natural Products Discovery Center: Release of the First 8490 Sequenced Strains for Exploring Actinobacteria Biosynthetic Diversity.</title>
        <authorList>
            <person name="Kalkreuter E."/>
            <person name="Kautsar S.A."/>
            <person name="Yang D."/>
            <person name="Bader C.D."/>
            <person name="Teijaro C.N."/>
            <person name="Fluegel L."/>
            <person name="Davis C.M."/>
            <person name="Simpson J.R."/>
            <person name="Lauterbach L."/>
            <person name="Steele A.D."/>
            <person name="Gui C."/>
            <person name="Meng S."/>
            <person name="Li G."/>
            <person name="Viehrig K."/>
            <person name="Ye F."/>
            <person name="Su P."/>
            <person name="Kiefer A.F."/>
            <person name="Nichols A."/>
            <person name="Cepeda A.J."/>
            <person name="Yan W."/>
            <person name="Fan B."/>
            <person name="Jiang Y."/>
            <person name="Adhikari A."/>
            <person name="Zheng C.-J."/>
            <person name="Schuster L."/>
            <person name="Cowan T.M."/>
            <person name="Smanski M.J."/>
            <person name="Chevrette M.G."/>
            <person name="De Carvalho L.P.S."/>
            <person name="Shen B."/>
        </authorList>
    </citation>
    <scope>NUCLEOTIDE SEQUENCE [LARGE SCALE GENOMIC DNA]</scope>
    <source>
        <strain evidence="3 4">NPDC001281</strain>
    </source>
</reference>
<accession>A0ABW6VJG7</accession>
<evidence type="ECO:0000256" key="1">
    <source>
        <dbReference type="SAM" id="MobiDB-lite"/>
    </source>
</evidence>
<feature type="region of interest" description="Disordered" evidence="1">
    <location>
        <begin position="100"/>
        <end position="138"/>
    </location>
</feature>
<evidence type="ECO:0008006" key="5">
    <source>
        <dbReference type="Google" id="ProtNLM"/>
    </source>
</evidence>
<dbReference type="RefSeq" id="WP_387348297.1">
    <property type="nucleotide sequence ID" value="NZ_JBIAXI010000051.1"/>
</dbReference>
<sequence length="244" mass="25021">MQKRARQAIVTVTAGLTLIGSVSAAAAVMMSPGQGVDGARIAQSTSAAETSSTPQAGPSTESRSTGESGGATHVAASTAIPLTTGAVTAAQAAQPVKFVPAKASETSAATATKTTAAETAKTAKAEPKLPSGRSTATSFWDAQTASGKPMRYETIASPYWPLGTKVKVTYKGKSAIGVVEDFGPAEWAVAQHDIPAILDLSEKMMADLTGVRSNSVHVDFEVLKWGTGRVYRTSGTGYKLAMGR</sequence>
<dbReference type="EMBL" id="JBIAXI010000051">
    <property type="protein sequence ID" value="MFF4779502.1"/>
    <property type="molecule type" value="Genomic_DNA"/>
</dbReference>
<organism evidence="3 4">
    <name type="scientific">Microtetraspora fusca</name>
    <dbReference type="NCBI Taxonomy" id="1997"/>
    <lineage>
        <taxon>Bacteria</taxon>
        <taxon>Bacillati</taxon>
        <taxon>Actinomycetota</taxon>
        <taxon>Actinomycetes</taxon>
        <taxon>Streptosporangiales</taxon>
        <taxon>Streptosporangiaceae</taxon>
        <taxon>Microtetraspora</taxon>
    </lineage>
</organism>